<accession>A0A8H3E6L5</accession>
<keyword evidence="1" id="KW-0812">Transmembrane</keyword>
<keyword evidence="1" id="KW-1133">Transmembrane helix</keyword>
<evidence type="ECO:0000313" key="3">
    <source>
        <dbReference type="Proteomes" id="UP000663827"/>
    </source>
</evidence>
<gene>
    <name evidence="2" type="ORF">RDB_LOCUS125833</name>
</gene>
<dbReference type="Proteomes" id="UP000663827">
    <property type="component" value="Unassembled WGS sequence"/>
</dbReference>
<evidence type="ECO:0000313" key="2">
    <source>
        <dbReference type="EMBL" id="CAE7189522.1"/>
    </source>
</evidence>
<sequence length="224" mass="23449">MGRDDWGRTSHSSYRSLLIHIHFKMIAISRIATFLFFILSLGLLTCAAPTAAKTNELAVRSGNAAALLDVCIALEANLNAHLDACANIDVKSDAQVELIAKVVADIDVSAKAVADIGVCADVDVKVKAEIVARIAAIVTLVARILIKLSAKLSISVMATICAQIDVCLKAFLVALNVCIDGVVGLCLKSIVDLTVIVFIKVKLVACAGILGLLKLNVGAGLGLF</sequence>
<dbReference type="EMBL" id="CAJNJQ010002970">
    <property type="protein sequence ID" value="CAE7189522.1"/>
    <property type="molecule type" value="Genomic_DNA"/>
</dbReference>
<feature type="transmembrane region" description="Helical" evidence="1">
    <location>
        <begin position="193"/>
        <end position="213"/>
    </location>
</feature>
<keyword evidence="1" id="KW-0472">Membrane</keyword>
<comment type="caution">
    <text evidence="2">The sequence shown here is derived from an EMBL/GenBank/DDBJ whole genome shotgun (WGS) entry which is preliminary data.</text>
</comment>
<proteinExistence type="predicted"/>
<organism evidence="2 3">
    <name type="scientific">Rhizoctonia solani</name>
    <dbReference type="NCBI Taxonomy" id="456999"/>
    <lineage>
        <taxon>Eukaryota</taxon>
        <taxon>Fungi</taxon>
        <taxon>Dikarya</taxon>
        <taxon>Basidiomycota</taxon>
        <taxon>Agaricomycotina</taxon>
        <taxon>Agaricomycetes</taxon>
        <taxon>Cantharellales</taxon>
        <taxon>Ceratobasidiaceae</taxon>
        <taxon>Rhizoctonia</taxon>
    </lineage>
</organism>
<feature type="transmembrane region" description="Helical" evidence="1">
    <location>
        <begin position="21"/>
        <end position="44"/>
    </location>
</feature>
<protein>
    <recommendedName>
        <fullName evidence="4">Transmembrane protein</fullName>
    </recommendedName>
</protein>
<evidence type="ECO:0000256" key="1">
    <source>
        <dbReference type="SAM" id="Phobius"/>
    </source>
</evidence>
<dbReference type="AlphaFoldDB" id="A0A8H3E6L5"/>
<evidence type="ECO:0008006" key="4">
    <source>
        <dbReference type="Google" id="ProtNLM"/>
    </source>
</evidence>
<reference evidence="2" key="1">
    <citation type="submission" date="2021-01" db="EMBL/GenBank/DDBJ databases">
        <authorList>
            <person name="Kaushik A."/>
        </authorList>
    </citation>
    <scope>NUCLEOTIDE SEQUENCE</scope>
    <source>
        <strain evidence="2">AG5</strain>
    </source>
</reference>
<name>A0A8H3E6L5_9AGAM</name>